<accession>A0A1H0IPU5</accession>
<keyword evidence="9" id="KW-1185">Reference proteome</keyword>
<feature type="transmembrane region" description="Helical" evidence="7">
    <location>
        <begin position="209"/>
        <end position="230"/>
    </location>
</feature>
<sequence length="485" mass="49970">MSTSVSRSSRPSAASSVAPPDEAPHTLTEAAPRTLGLLDQLGLWGNLGVSLLGFAGAVAVLQPSGASPLGLTAAIVAIVTGSVLGGLILGATLVLGARTGAPAMVLLRGLLGAKASFVPTVLNIAQCLGWAVFELFVISSGLQALSRGHLPSWLCVVVAGAVTTGLTLRPLGAIRVLRKYVSVLVVLSMIVLAVGLLRRPTGAITGSWGGFWLAVDAVIALTISWVPLGADYSRHSRSARSAFAGGFLGYGVTQVACLLIGVVALTQLGSSNGDQIPDLFLTLPLGTVAFAILVLRETDQSFANVYSTAVSIQNMAPRWDRRILTVLIGAGTTVLALTVDVSQYENFLYLIGAVFIPLSGALVAGWARSRVAVAPPAPVVDGSSSAEPTALVAVWDVSDAAPVRPGMIAAWIIGFVVYQLINPGGIAGWSSFWTRMGTDLHLIGHPWLSASIASFVVAVLVALPFASPKAGQVSPRQAASQNIHS</sequence>
<keyword evidence="3 7" id="KW-0812">Transmembrane</keyword>
<feature type="transmembrane region" description="Helical" evidence="7">
    <location>
        <begin position="447"/>
        <end position="466"/>
    </location>
</feature>
<dbReference type="AlphaFoldDB" id="A0A1H0IPU5"/>
<feature type="transmembrane region" description="Helical" evidence="7">
    <location>
        <begin position="73"/>
        <end position="96"/>
    </location>
</feature>
<dbReference type="GO" id="GO:0005886">
    <property type="term" value="C:plasma membrane"/>
    <property type="evidence" value="ECO:0007669"/>
    <property type="project" value="TreeGrafter"/>
</dbReference>
<name>A0A1H0IPU5_9ACTN</name>
<keyword evidence="5 7" id="KW-0472">Membrane</keyword>
<evidence type="ECO:0000256" key="6">
    <source>
        <dbReference type="SAM" id="MobiDB-lite"/>
    </source>
</evidence>
<dbReference type="OrthoDB" id="3169878at2"/>
<dbReference type="Proteomes" id="UP000198741">
    <property type="component" value="Chromosome I"/>
</dbReference>
<feature type="transmembrane region" description="Helical" evidence="7">
    <location>
        <begin position="347"/>
        <end position="367"/>
    </location>
</feature>
<dbReference type="Gene3D" id="1.10.4160.10">
    <property type="entry name" value="Hydantoin permease"/>
    <property type="match status" value="1"/>
</dbReference>
<feature type="region of interest" description="Disordered" evidence="6">
    <location>
        <begin position="1"/>
        <end position="26"/>
    </location>
</feature>
<evidence type="ECO:0000256" key="5">
    <source>
        <dbReference type="ARBA" id="ARBA00023136"/>
    </source>
</evidence>
<dbReference type="STRING" id="1090615.SAMN04515671_0596"/>
<gene>
    <name evidence="8" type="ORF">SAMN04515671_0596</name>
</gene>
<comment type="subcellular location">
    <subcellularLocation>
        <location evidence="1">Membrane</location>
        <topology evidence="1">Multi-pass membrane protein</topology>
    </subcellularLocation>
</comment>
<evidence type="ECO:0000256" key="7">
    <source>
        <dbReference type="SAM" id="Phobius"/>
    </source>
</evidence>
<evidence type="ECO:0000313" key="9">
    <source>
        <dbReference type="Proteomes" id="UP000198741"/>
    </source>
</evidence>
<feature type="transmembrane region" description="Helical" evidence="7">
    <location>
        <begin position="323"/>
        <end position="341"/>
    </location>
</feature>
<dbReference type="Pfam" id="PF02133">
    <property type="entry name" value="Transp_cyt_pur"/>
    <property type="match status" value="1"/>
</dbReference>
<reference evidence="8 9" key="1">
    <citation type="submission" date="2016-10" db="EMBL/GenBank/DDBJ databases">
        <authorList>
            <person name="de Groot N.N."/>
        </authorList>
    </citation>
    <scope>NUCLEOTIDE SEQUENCE [LARGE SCALE GENOMIC DNA]</scope>
    <source>
        <strain evidence="9">P4-7,KCTC 19426,CECT 7604</strain>
    </source>
</reference>
<evidence type="ECO:0000256" key="1">
    <source>
        <dbReference type="ARBA" id="ARBA00004141"/>
    </source>
</evidence>
<dbReference type="PANTHER" id="PTHR30569:SF0">
    <property type="entry name" value="CYTOSINE PERMEASE"/>
    <property type="match status" value="1"/>
</dbReference>
<comment type="similarity">
    <text evidence="2">Belongs to the purine-cytosine permease (2.A.39) family.</text>
</comment>
<dbReference type="EMBL" id="LT629710">
    <property type="protein sequence ID" value="SDO33416.1"/>
    <property type="molecule type" value="Genomic_DNA"/>
</dbReference>
<feature type="transmembrane region" description="Helical" evidence="7">
    <location>
        <begin position="150"/>
        <end position="168"/>
    </location>
</feature>
<dbReference type="InterPro" id="IPR030191">
    <property type="entry name" value="CodB"/>
</dbReference>
<dbReference type="PANTHER" id="PTHR30569">
    <property type="entry name" value="CYTOSINE TRANSPORTER CODB"/>
    <property type="match status" value="1"/>
</dbReference>
<evidence type="ECO:0000256" key="2">
    <source>
        <dbReference type="ARBA" id="ARBA00008974"/>
    </source>
</evidence>
<evidence type="ECO:0000256" key="4">
    <source>
        <dbReference type="ARBA" id="ARBA00022989"/>
    </source>
</evidence>
<feature type="transmembrane region" description="Helical" evidence="7">
    <location>
        <begin position="180"/>
        <end position="197"/>
    </location>
</feature>
<feature type="transmembrane region" description="Helical" evidence="7">
    <location>
        <begin position="242"/>
        <end position="264"/>
    </location>
</feature>
<keyword evidence="4 7" id="KW-1133">Transmembrane helix</keyword>
<feature type="transmembrane region" description="Helical" evidence="7">
    <location>
        <begin position="117"/>
        <end position="138"/>
    </location>
</feature>
<protein>
    <submittedName>
        <fullName evidence="8">Putative hydroxymethylpyrimidine transporter CytX</fullName>
    </submittedName>
</protein>
<feature type="compositionally biased region" description="Low complexity" evidence="6">
    <location>
        <begin position="1"/>
        <end position="20"/>
    </location>
</feature>
<feature type="transmembrane region" description="Helical" evidence="7">
    <location>
        <begin position="276"/>
        <end position="295"/>
    </location>
</feature>
<feature type="transmembrane region" description="Helical" evidence="7">
    <location>
        <begin position="41"/>
        <end position="61"/>
    </location>
</feature>
<feature type="transmembrane region" description="Helical" evidence="7">
    <location>
        <begin position="408"/>
        <end position="427"/>
    </location>
</feature>
<proteinExistence type="inferred from homology"/>
<evidence type="ECO:0000313" key="8">
    <source>
        <dbReference type="EMBL" id="SDO33416.1"/>
    </source>
</evidence>
<organism evidence="8 9">
    <name type="scientific">Nakamurella panacisegetis</name>
    <dbReference type="NCBI Taxonomy" id="1090615"/>
    <lineage>
        <taxon>Bacteria</taxon>
        <taxon>Bacillati</taxon>
        <taxon>Actinomycetota</taxon>
        <taxon>Actinomycetes</taxon>
        <taxon>Nakamurellales</taxon>
        <taxon>Nakamurellaceae</taxon>
        <taxon>Nakamurella</taxon>
    </lineage>
</organism>
<dbReference type="InterPro" id="IPR001248">
    <property type="entry name" value="Pur-cyt_permease"/>
</dbReference>
<evidence type="ECO:0000256" key="3">
    <source>
        <dbReference type="ARBA" id="ARBA00022692"/>
    </source>
</evidence>
<dbReference type="GO" id="GO:0015209">
    <property type="term" value="F:cytosine transmembrane transporter activity"/>
    <property type="evidence" value="ECO:0007669"/>
    <property type="project" value="InterPro"/>
</dbReference>